<dbReference type="InterPro" id="IPR053924">
    <property type="entry name" value="RecX_HTH_2nd"/>
</dbReference>
<comment type="subcellular location">
    <subcellularLocation>
        <location evidence="1">Cytoplasm</location>
    </subcellularLocation>
</comment>
<evidence type="ECO:0000313" key="6">
    <source>
        <dbReference type="EMBL" id="PPB49785.1"/>
    </source>
</evidence>
<evidence type="ECO:0000256" key="4">
    <source>
        <dbReference type="ARBA" id="ARBA00022490"/>
    </source>
</evidence>
<organism evidence="6 7">
    <name type="scientific">Arthrobacter pityocampae</name>
    <dbReference type="NCBI Taxonomy" id="547334"/>
    <lineage>
        <taxon>Bacteria</taxon>
        <taxon>Bacillati</taxon>
        <taxon>Actinomycetota</taxon>
        <taxon>Actinomycetes</taxon>
        <taxon>Micrococcales</taxon>
        <taxon>Micrococcaceae</taxon>
        <taxon>Arthrobacter</taxon>
    </lineage>
</organism>
<dbReference type="PANTHER" id="PTHR33602">
    <property type="entry name" value="REGULATORY PROTEIN RECX FAMILY PROTEIN"/>
    <property type="match status" value="1"/>
</dbReference>
<dbReference type="GO" id="GO:0006282">
    <property type="term" value="P:regulation of DNA repair"/>
    <property type="evidence" value="ECO:0007669"/>
    <property type="project" value="InterPro"/>
</dbReference>
<feature type="domain" description="RecX second three-helical" evidence="5">
    <location>
        <begin position="37"/>
        <end position="78"/>
    </location>
</feature>
<dbReference type="EMBL" id="PRKW01000003">
    <property type="protein sequence ID" value="PPB49785.1"/>
    <property type="molecule type" value="Genomic_DNA"/>
</dbReference>
<evidence type="ECO:0000256" key="3">
    <source>
        <dbReference type="ARBA" id="ARBA00018111"/>
    </source>
</evidence>
<dbReference type="GO" id="GO:0005737">
    <property type="term" value="C:cytoplasm"/>
    <property type="evidence" value="ECO:0007669"/>
    <property type="project" value="UniProtKB-SubCell"/>
</dbReference>
<sequence>MGARSRHQLERKLAERDVPSPIATALLDRFEEVQLIDDAEFARMWVRTRTAAKSLSRSSLRRELADKGIDADLAEDALLQLSDEDEDEQARDVVRRKLRRSADLADRTVREKEMKRLVGVLARKGYSPGRAFSIVRDVIADAG</sequence>
<reference evidence="6 7" key="1">
    <citation type="journal article" date="2014" name="Int. J. Syst. Evol. Microbiol.">
        <title>Arthrobacter pityocampae sp. nov., isolated from Thaumetopoea pityocampa (Lep., Thaumetopoeidae).</title>
        <authorList>
            <person name="Ince I.A."/>
            <person name="Demirbag Z."/>
            <person name="Kati H."/>
        </authorList>
    </citation>
    <scope>NUCLEOTIDE SEQUENCE [LARGE SCALE GENOMIC DNA]</scope>
    <source>
        <strain evidence="6 7">Tp2</strain>
    </source>
</reference>
<name>A0A2S5IZ02_9MICC</name>
<dbReference type="AlphaFoldDB" id="A0A2S5IZ02"/>
<evidence type="ECO:0000256" key="2">
    <source>
        <dbReference type="ARBA" id="ARBA00009695"/>
    </source>
</evidence>
<evidence type="ECO:0000256" key="1">
    <source>
        <dbReference type="ARBA" id="ARBA00004496"/>
    </source>
</evidence>
<accession>A0A2S5IZ02</accession>
<dbReference type="PANTHER" id="PTHR33602:SF1">
    <property type="entry name" value="REGULATORY PROTEIN RECX FAMILY PROTEIN"/>
    <property type="match status" value="1"/>
</dbReference>
<dbReference type="Gene3D" id="1.10.10.10">
    <property type="entry name" value="Winged helix-like DNA-binding domain superfamily/Winged helix DNA-binding domain"/>
    <property type="match status" value="1"/>
</dbReference>
<evidence type="ECO:0000259" key="5">
    <source>
        <dbReference type="Pfam" id="PF02631"/>
    </source>
</evidence>
<comment type="caution">
    <text evidence="6">The sequence shown here is derived from an EMBL/GenBank/DDBJ whole genome shotgun (WGS) entry which is preliminary data.</text>
</comment>
<keyword evidence="7" id="KW-1185">Reference proteome</keyword>
<dbReference type="InterPro" id="IPR003783">
    <property type="entry name" value="Regulatory_RecX"/>
</dbReference>
<dbReference type="OrthoDB" id="5244465at2"/>
<dbReference type="InterPro" id="IPR036388">
    <property type="entry name" value="WH-like_DNA-bd_sf"/>
</dbReference>
<dbReference type="Proteomes" id="UP000239297">
    <property type="component" value="Unassembled WGS sequence"/>
</dbReference>
<gene>
    <name evidence="6" type="ORF">C4K88_06745</name>
</gene>
<dbReference type="Pfam" id="PF02631">
    <property type="entry name" value="RecX_HTH2"/>
    <property type="match status" value="1"/>
</dbReference>
<comment type="similarity">
    <text evidence="2">Belongs to the RecX family.</text>
</comment>
<proteinExistence type="inferred from homology"/>
<protein>
    <recommendedName>
        <fullName evidence="3">Regulatory protein RecX</fullName>
    </recommendedName>
</protein>
<evidence type="ECO:0000313" key="7">
    <source>
        <dbReference type="Proteomes" id="UP000239297"/>
    </source>
</evidence>
<keyword evidence="4" id="KW-0963">Cytoplasm</keyword>